<dbReference type="EMBL" id="CP076134">
    <property type="protein sequence ID" value="QWG11049.1"/>
    <property type="molecule type" value="Genomic_DNA"/>
</dbReference>
<evidence type="ECO:0000313" key="2">
    <source>
        <dbReference type="Proteomes" id="UP000680839"/>
    </source>
</evidence>
<proteinExistence type="predicted"/>
<reference evidence="1" key="1">
    <citation type="submission" date="2021-06" db="EMBL/GenBank/DDBJ databases">
        <title>Bradyrhizobium sp. S2-20-1 Genome sequencing.</title>
        <authorList>
            <person name="Jin L."/>
        </authorList>
    </citation>
    <scope>NUCLEOTIDE SEQUENCE</scope>
    <source>
        <strain evidence="1">S2-20-1</strain>
    </source>
</reference>
<protein>
    <submittedName>
        <fullName evidence="1">Uncharacterized protein</fullName>
    </submittedName>
</protein>
<organism evidence="1 2">
    <name type="scientific">Bradyrhizobium sediminis</name>
    <dbReference type="NCBI Taxonomy" id="2840469"/>
    <lineage>
        <taxon>Bacteria</taxon>
        <taxon>Pseudomonadati</taxon>
        <taxon>Pseudomonadota</taxon>
        <taxon>Alphaproteobacteria</taxon>
        <taxon>Hyphomicrobiales</taxon>
        <taxon>Nitrobacteraceae</taxon>
        <taxon>Bradyrhizobium</taxon>
    </lineage>
</organism>
<name>A0A975NAN9_9BRAD</name>
<accession>A0A975NAN9</accession>
<evidence type="ECO:0000313" key="1">
    <source>
        <dbReference type="EMBL" id="QWG11049.1"/>
    </source>
</evidence>
<dbReference type="RefSeq" id="WP_215619960.1">
    <property type="nucleotide sequence ID" value="NZ_CP076134.1"/>
</dbReference>
<dbReference type="AlphaFoldDB" id="A0A975NAN9"/>
<sequence length="194" mass="21369">MPPKLLLHVFLRACVTIVLAGCGHMPVTSMVKLARVDFETSDPAQLRAAIKLPRGLRPRPNGVLLRIAVRVGRAPEEARDFVLREIPAPPELTREAGSNVHVFAYRIDETDLTRLATFRAELIAKKNSGQGGSISISVQPQACQAGELSHGPVYFTTYLRTAETGDYVTLARDVDLRTIMRDRAIVDEILRCAP</sequence>
<dbReference type="Proteomes" id="UP000680839">
    <property type="component" value="Chromosome"/>
</dbReference>
<gene>
    <name evidence="1" type="ORF">KMZ29_14810</name>
</gene>